<evidence type="ECO:0000256" key="1">
    <source>
        <dbReference type="ARBA" id="ARBA00023002"/>
    </source>
</evidence>
<dbReference type="PANTHER" id="PTHR10366:SF831">
    <property type="entry name" value="NAD-DEPENDENT EPIMERASE_DEHYDRATASE DOMAIN-CONTAINING PROTEIN"/>
    <property type="match status" value="1"/>
</dbReference>
<name>W1PU00_AMBTC</name>
<dbReference type="GO" id="GO:0016616">
    <property type="term" value="F:oxidoreductase activity, acting on the CH-OH group of donors, NAD or NADP as acceptor"/>
    <property type="evidence" value="ECO:0000318"/>
    <property type="project" value="GO_Central"/>
</dbReference>
<gene>
    <name evidence="3" type="ORF">AMTR_s00022p00142650</name>
</gene>
<dbReference type="Gene3D" id="3.40.50.720">
    <property type="entry name" value="NAD(P)-binding Rossmann-like Domain"/>
    <property type="match status" value="1"/>
</dbReference>
<keyword evidence="4" id="KW-1185">Reference proteome</keyword>
<evidence type="ECO:0000259" key="2">
    <source>
        <dbReference type="Pfam" id="PF01370"/>
    </source>
</evidence>
<dbReference type="HOGENOM" id="CLU_007383_9_0_1"/>
<dbReference type="OrthoDB" id="2735536at2759"/>
<reference evidence="4" key="1">
    <citation type="journal article" date="2013" name="Science">
        <title>The Amborella genome and the evolution of flowering plants.</title>
        <authorList>
            <consortium name="Amborella Genome Project"/>
        </authorList>
    </citation>
    <scope>NUCLEOTIDE SEQUENCE [LARGE SCALE GENOMIC DNA]</scope>
</reference>
<dbReference type="Gramene" id="ERN11538">
    <property type="protein sequence ID" value="ERN11538"/>
    <property type="gene ID" value="AMTR_s00022p00142650"/>
</dbReference>
<dbReference type="Proteomes" id="UP000017836">
    <property type="component" value="Unassembled WGS sequence"/>
</dbReference>
<keyword evidence="1" id="KW-0560">Oxidoreductase</keyword>
<dbReference type="EMBL" id="KI392687">
    <property type="protein sequence ID" value="ERN11538.1"/>
    <property type="molecule type" value="Genomic_DNA"/>
</dbReference>
<evidence type="ECO:0000313" key="3">
    <source>
        <dbReference type="EMBL" id="ERN11538.1"/>
    </source>
</evidence>
<protein>
    <recommendedName>
        <fullName evidence="2">NAD-dependent epimerase/dehydratase domain-containing protein</fullName>
    </recommendedName>
</protein>
<proteinExistence type="predicted"/>
<dbReference type="OMA" id="HTNSFAC"/>
<organism evidence="3 4">
    <name type="scientific">Amborella trichopoda</name>
    <dbReference type="NCBI Taxonomy" id="13333"/>
    <lineage>
        <taxon>Eukaryota</taxon>
        <taxon>Viridiplantae</taxon>
        <taxon>Streptophyta</taxon>
        <taxon>Embryophyta</taxon>
        <taxon>Tracheophyta</taxon>
        <taxon>Spermatophyta</taxon>
        <taxon>Magnoliopsida</taxon>
        <taxon>Amborellales</taxon>
        <taxon>Amborellaceae</taxon>
        <taxon>Amborella</taxon>
    </lineage>
</organism>
<feature type="domain" description="NAD-dependent epimerase/dehydratase" evidence="2">
    <location>
        <begin position="7"/>
        <end position="244"/>
    </location>
</feature>
<dbReference type="SUPFAM" id="SSF51735">
    <property type="entry name" value="NAD(P)-binding Rossmann-fold domains"/>
    <property type="match status" value="1"/>
</dbReference>
<sequence length="320" mass="35871">MGEKGRVCVTGAGGYCASWLVKLLLSEGYTVHGTVRDPDDERYAHVKKLENSSTNLLLFKADLLDYNSIFSAIRGCHGVFHVASPVPSNRVADPQKELLDPAVKGTLNVLKASKEAQVKRIVLVSSVAAVYMNPNWPRDRVMDESCWSDTQYCITTENWYHLSKTMAESEAWEYAERSGLDLVSVCPSAVLGPRLQPTVNASSLFLIKLLKGEPETFRNKTFSTIDVRDLAEALLLVYNNPEALGRYVCVGHAAKTKEMVEIMRSRYPNHTYPKQFIDGQDDPPLSSEKLQSLGWRFRPLEDTLVDFVQHFQDDGLVIRA</sequence>
<dbReference type="Pfam" id="PF01370">
    <property type="entry name" value="Epimerase"/>
    <property type="match status" value="1"/>
</dbReference>
<dbReference type="InterPro" id="IPR050425">
    <property type="entry name" value="NAD(P)_dehydrat-like"/>
</dbReference>
<accession>W1PU00</accession>
<dbReference type="eggNOG" id="KOG1502">
    <property type="taxonomic scope" value="Eukaryota"/>
</dbReference>
<dbReference type="KEGG" id="atr:18439736"/>
<dbReference type="InterPro" id="IPR001509">
    <property type="entry name" value="Epimerase_deHydtase"/>
</dbReference>
<dbReference type="CDD" id="cd08958">
    <property type="entry name" value="FR_SDR_e"/>
    <property type="match status" value="1"/>
</dbReference>
<dbReference type="InterPro" id="IPR036291">
    <property type="entry name" value="NAD(P)-bd_dom_sf"/>
</dbReference>
<dbReference type="PANTHER" id="PTHR10366">
    <property type="entry name" value="NAD DEPENDENT EPIMERASE/DEHYDRATASE"/>
    <property type="match status" value="1"/>
</dbReference>
<dbReference type="STRING" id="13333.W1PU00"/>
<evidence type="ECO:0000313" key="4">
    <source>
        <dbReference type="Proteomes" id="UP000017836"/>
    </source>
</evidence>
<dbReference type="AlphaFoldDB" id="W1PU00"/>
<dbReference type="FunFam" id="3.40.50.720:FF:000219">
    <property type="entry name" value="Cinnamoyl-CoA reductase 1"/>
    <property type="match status" value="1"/>
</dbReference>